<feature type="chain" id="PRO_5046091236" evidence="4">
    <location>
        <begin position="24"/>
        <end position="1002"/>
    </location>
</feature>
<reference evidence="5 6" key="1">
    <citation type="submission" date="2020-06" db="EMBL/GenBank/DDBJ databases">
        <title>Dyadobacter sandarakinus sp. nov., isolated from the soil of the Arctic Yellow River Station.</title>
        <authorList>
            <person name="Zhang Y."/>
            <person name="Peng F."/>
        </authorList>
    </citation>
    <scope>NUCLEOTIDE SEQUENCE [LARGE SCALE GENOMIC DNA]</scope>
    <source>
        <strain evidence="5 6">Q3-56</strain>
    </source>
</reference>
<dbReference type="PANTHER" id="PTHR45586:SF1">
    <property type="entry name" value="LIPOPOLYSACCHARIDE ASSEMBLY PROTEIN B"/>
    <property type="match status" value="1"/>
</dbReference>
<evidence type="ECO:0000313" key="5">
    <source>
        <dbReference type="EMBL" id="QRR00443.1"/>
    </source>
</evidence>
<dbReference type="Proteomes" id="UP000612680">
    <property type="component" value="Chromosome"/>
</dbReference>
<evidence type="ECO:0000313" key="6">
    <source>
        <dbReference type="Proteomes" id="UP000612680"/>
    </source>
</evidence>
<evidence type="ECO:0000256" key="3">
    <source>
        <dbReference type="PROSITE-ProRule" id="PRU00339"/>
    </source>
</evidence>
<dbReference type="Pfam" id="PF13176">
    <property type="entry name" value="TPR_7"/>
    <property type="match status" value="1"/>
</dbReference>
<dbReference type="SUPFAM" id="SSF48452">
    <property type="entry name" value="TPR-like"/>
    <property type="match status" value="5"/>
</dbReference>
<protein>
    <submittedName>
        <fullName evidence="5">Tetratricopeptide repeat protein</fullName>
    </submittedName>
</protein>
<dbReference type="Gene3D" id="1.25.40.10">
    <property type="entry name" value="Tetratricopeptide repeat domain"/>
    <property type="match status" value="8"/>
</dbReference>
<dbReference type="Pfam" id="PF13174">
    <property type="entry name" value="TPR_6"/>
    <property type="match status" value="3"/>
</dbReference>
<feature type="signal peptide" evidence="4">
    <location>
        <begin position="1"/>
        <end position="23"/>
    </location>
</feature>
<accession>A0ABX7I3H1</accession>
<dbReference type="PROSITE" id="PS50005">
    <property type="entry name" value="TPR"/>
    <property type="match status" value="4"/>
</dbReference>
<dbReference type="SUPFAM" id="SSF81901">
    <property type="entry name" value="HCP-like"/>
    <property type="match status" value="1"/>
</dbReference>
<dbReference type="RefSeq" id="WP_204661505.1">
    <property type="nucleotide sequence ID" value="NZ_CP056775.1"/>
</dbReference>
<dbReference type="EMBL" id="CP056775">
    <property type="protein sequence ID" value="QRR00443.1"/>
    <property type="molecule type" value="Genomic_DNA"/>
</dbReference>
<sequence>MVLKQSASAVGMLLCVGASSVLAQNTLSITEPEAHFRNGLEYYEKSNFVAARQEFGEYLNTQDKLLNTADYNKVTAEYYVAVTGLYLNYPEAEVQVDRFVKNHAEHPKAQQIYGDLGRYYYEAGAYDKAITYLEKAVGTGGGAKKLESTYQLAMSYYNTQQPDAALPLFNQVKNEAGFQNAGDASFYAGVINYQKNNFREAYEDFKRIEDHPYYKNEAPNWIISSLYQLKDYDQLLAYGERILKQQRGNTKLDDVALYVAEVYYEKGDYAAAVQAYERYKRMKSGAIPPTVALHYGHAQFRINNYEGSIVTLKPIGPGKDSVSQYASYLLGISYLKTNNLSYALTSFDNAAKLDFNDVVKEEAAYNHAKVQLDNGSNNDAIKEFNNFMAQYPQSKHIEEATELVAEGYAGSSNNAGAIKYIEGLSRRNAKINGTYQKLTYNQGVLDFNAQRYDAAIVMFDKSLKNPIDEQLTFPAAFYKAESVYALNRIDEAAGQYSQISKNAKAGIYARKSLYALGYIYYNQKKYGQALTYFKEFTSNIEGMDAQMIEDAHARLADCYLAAKNYDEAIRTYEQVAAKGKVDKDYALFQKSRAFVYMGREDEARKQFNQLISQYPNSRYIDDAYFQIADIDFQKQSYSAAVKGFTRMINETPKSVMIPAALLRRAQSYYNLQVYEQAIVDFRKILTEYPDSPSASSALEGIQESYTAVGRPEEFTQVLGVVRKNNPGSEKLEEVEFDNVRNLYYAQKYENAVTSLQEFVQSYPSSKHQYDAQYFIASSYDKLGKVSEAIQGFGKVVRDNRSSFVAAAAQRSAELEIGRGNYNNAVTNFRVLLRNSESKKEQAQAWIGLMDTYYTLKSYDSTLYYAREVVNAGNIVPEGFGKAQLYLGKVPYEKGDLNKAAEEFRKIAATSKDEVGAEAAYWSATILYKNKKYKEAEAAIIDMGKSFEGYDYWRVRSFILLAEVYVGMNDMPQAKATLNSIIDNSDDKEAVELAKQKLVQIQK</sequence>
<keyword evidence="6" id="KW-1185">Reference proteome</keyword>
<name>A0ABX7I3H1_9BACT</name>
<feature type="repeat" description="TPR" evidence="3">
    <location>
        <begin position="658"/>
        <end position="691"/>
    </location>
</feature>
<dbReference type="InterPro" id="IPR011990">
    <property type="entry name" value="TPR-like_helical_dom_sf"/>
</dbReference>
<dbReference type="Pfam" id="PF13432">
    <property type="entry name" value="TPR_16"/>
    <property type="match status" value="5"/>
</dbReference>
<proteinExistence type="predicted"/>
<keyword evidence="4" id="KW-0732">Signal</keyword>
<dbReference type="InterPro" id="IPR019734">
    <property type="entry name" value="TPR_rpt"/>
</dbReference>
<feature type="repeat" description="TPR" evidence="3">
    <location>
        <begin position="324"/>
        <end position="357"/>
    </location>
</feature>
<dbReference type="PANTHER" id="PTHR45586">
    <property type="entry name" value="TPR REPEAT-CONTAINING PROTEIN PA4667"/>
    <property type="match status" value="1"/>
</dbReference>
<organism evidence="5 6">
    <name type="scientific">Dyadobacter sandarakinus</name>
    <dbReference type="NCBI Taxonomy" id="2747268"/>
    <lineage>
        <taxon>Bacteria</taxon>
        <taxon>Pseudomonadati</taxon>
        <taxon>Bacteroidota</taxon>
        <taxon>Cytophagia</taxon>
        <taxon>Cytophagales</taxon>
        <taxon>Spirosomataceae</taxon>
        <taxon>Dyadobacter</taxon>
    </lineage>
</organism>
<dbReference type="InterPro" id="IPR051012">
    <property type="entry name" value="CellSynth/LPSAsmb/PSIAsmb"/>
</dbReference>
<dbReference type="SMART" id="SM00028">
    <property type="entry name" value="TPR"/>
    <property type="match status" value="12"/>
</dbReference>
<feature type="repeat" description="TPR" evidence="3">
    <location>
        <begin position="110"/>
        <end position="143"/>
    </location>
</feature>
<keyword evidence="1" id="KW-0677">Repeat</keyword>
<keyword evidence="2 3" id="KW-0802">TPR repeat</keyword>
<evidence type="ECO:0000256" key="2">
    <source>
        <dbReference type="ARBA" id="ARBA00022803"/>
    </source>
</evidence>
<evidence type="ECO:0000256" key="4">
    <source>
        <dbReference type="SAM" id="SignalP"/>
    </source>
</evidence>
<gene>
    <name evidence="5" type="ORF">HWI92_05745</name>
</gene>
<evidence type="ECO:0000256" key="1">
    <source>
        <dbReference type="ARBA" id="ARBA00022737"/>
    </source>
</evidence>
<feature type="repeat" description="TPR" evidence="3">
    <location>
        <begin position="621"/>
        <end position="654"/>
    </location>
</feature>